<evidence type="ECO:0000256" key="1">
    <source>
        <dbReference type="SAM" id="MobiDB-lite"/>
    </source>
</evidence>
<organism evidence="2 3">
    <name type="scientific">Deinococcus aerolatus</name>
    <dbReference type="NCBI Taxonomy" id="522487"/>
    <lineage>
        <taxon>Bacteria</taxon>
        <taxon>Thermotogati</taxon>
        <taxon>Deinococcota</taxon>
        <taxon>Deinococci</taxon>
        <taxon>Deinococcales</taxon>
        <taxon>Deinococcaceae</taxon>
        <taxon>Deinococcus</taxon>
    </lineage>
</organism>
<sequence length="57" mass="5950">MLAVEREHALGVKVIDLAFHDGGQSGLADNASWRGIKGHLPPANGGRSFGGLRQAGR</sequence>
<reference evidence="3" key="1">
    <citation type="journal article" date="2019" name="Int. J. Syst. Evol. Microbiol.">
        <title>The Global Catalogue of Microorganisms (GCM) 10K type strain sequencing project: providing services to taxonomists for standard genome sequencing and annotation.</title>
        <authorList>
            <consortium name="The Broad Institute Genomics Platform"/>
            <consortium name="The Broad Institute Genome Sequencing Center for Infectious Disease"/>
            <person name="Wu L."/>
            <person name="Ma J."/>
        </authorList>
    </citation>
    <scope>NUCLEOTIDE SEQUENCE [LARGE SCALE GENOMIC DNA]</scope>
    <source>
        <strain evidence="3">JCM 15442</strain>
    </source>
</reference>
<evidence type="ECO:0000313" key="3">
    <source>
        <dbReference type="Proteomes" id="UP000639973"/>
    </source>
</evidence>
<accession>A0ABQ2GCQ6</accession>
<evidence type="ECO:0000313" key="2">
    <source>
        <dbReference type="EMBL" id="GGL86351.1"/>
    </source>
</evidence>
<dbReference type="Proteomes" id="UP000639973">
    <property type="component" value="Unassembled WGS sequence"/>
</dbReference>
<proteinExistence type="predicted"/>
<protein>
    <submittedName>
        <fullName evidence="2">Uncharacterized protein</fullName>
    </submittedName>
</protein>
<dbReference type="EMBL" id="BMOL01000012">
    <property type="protein sequence ID" value="GGL86351.1"/>
    <property type="molecule type" value="Genomic_DNA"/>
</dbReference>
<keyword evidence="3" id="KW-1185">Reference proteome</keyword>
<name>A0ABQ2GCQ6_9DEIO</name>
<gene>
    <name evidence="2" type="ORF">GCM10010840_25390</name>
</gene>
<comment type="caution">
    <text evidence="2">The sequence shown here is derived from an EMBL/GenBank/DDBJ whole genome shotgun (WGS) entry which is preliminary data.</text>
</comment>
<feature type="region of interest" description="Disordered" evidence="1">
    <location>
        <begin position="38"/>
        <end position="57"/>
    </location>
</feature>